<dbReference type="InterPro" id="IPR011663">
    <property type="entry name" value="UTRA"/>
</dbReference>
<dbReference type="InterPro" id="IPR000524">
    <property type="entry name" value="Tscrpt_reg_HTH_GntR"/>
</dbReference>
<proteinExistence type="predicted"/>
<sequence>MLNSFIPRQRLARESIEEILAASRPGDRIPSEDQLVKQLGISRPTIRSALSALEQEGLVIRKHGVGTFVSGPLPSMNASLEALYSVADIVRNNGYEPSVADIHVEHLILPVAVCEKLKVTKNTPGYRVKRTILADGQPAVFLVDYLPTSIQNISVNLSDFSDKMLPTLSRLGICISYAIADLTIKRTTEEAAEALHIAADDPVLFLQQVAYTPDHAPVIYSHGYHREGLVTYTLTRKVELSERISK</sequence>
<dbReference type="Gene3D" id="3.40.1410.10">
    <property type="entry name" value="Chorismate lyase-like"/>
    <property type="match status" value="1"/>
</dbReference>
<dbReference type="InterPro" id="IPR036388">
    <property type="entry name" value="WH-like_DNA-bd_sf"/>
</dbReference>
<evidence type="ECO:0000256" key="3">
    <source>
        <dbReference type="ARBA" id="ARBA00023163"/>
    </source>
</evidence>
<dbReference type="GO" id="GO:0045892">
    <property type="term" value="P:negative regulation of DNA-templated transcription"/>
    <property type="evidence" value="ECO:0007669"/>
    <property type="project" value="TreeGrafter"/>
</dbReference>
<dbReference type="AlphaFoldDB" id="A0A9X1V8Z8"/>
<dbReference type="CDD" id="cd07377">
    <property type="entry name" value="WHTH_GntR"/>
    <property type="match status" value="1"/>
</dbReference>
<gene>
    <name evidence="5" type="primary">yvoA</name>
    <name evidence="5" type="ORF">MM817_02268</name>
</gene>
<comment type="caution">
    <text evidence="5">The sequence shown here is derived from an EMBL/GenBank/DDBJ whole genome shotgun (WGS) entry which is preliminary data.</text>
</comment>
<accession>A0A9X1V8Z8</accession>
<dbReference type="Pfam" id="PF00392">
    <property type="entry name" value="GntR"/>
    <property type="match status" value="1"/>
</dbReference>
<protein>
    <submittedName>
        <fullName evidence="5">HTH-type transcriptional repressor YvoA</fullName>
    </submittedName>
</protein>
<dbReference type="PROSITE" id="PS50949">
    <property type="entry name" value="HTH_GNTR"/>
    <property type="match status" value="1"/>
</dbReference>
<reference evidence="5" key="1">
    <citation type="submission" date="2022-03" db="EMBL/GenBank/DDBJ databases">
        <title>Draft Genome Sequence of Firmicute Strain S0AB, a Heterotrophic Iron/Sulfur-Oxidizing Extreme Acidophile.</title>
        <authorList>
            <person name="Vergara E."/>
            <person name="Pakostova E."/>
            <person name="Johnson D.B."/>
            <person name="Holmes D.S."/>
        </authorList>
    </citation>
    <scope>NUCLEOTIDE SEQUENCE</scope>
    <source>
        <strain evidence="5">S0AB</strain>
    </source>
</reference>
<dbReference type="GO" id="GO:0003677">
    <property type="term" value="F:DNA binding"/>
    <property type="evidence" value="ECO:0007669"/>
    <property type="project" value="UniProtKB-KW"/>
</dbReference>
<dbReference type="PANTHER" id="PTHR44846:SF17">
    <property type="entry name" value="GNTR-FAMILY TRANSCRIPTIONAL REGULATOR"/>
    <property type="match status" value="1"/>
</dbReference>
<dbReference type="SUPFAM" id="SSF46785">
    <property type="entry name" value="Winged helix' DNA-binding domain"/>
    <property type="match status" value="1"/>
</dbReference>
<evidence type="ECO:0000313" key="6">
    <source>
        <dbReference type="Proteomes" id="UP001139263"/>
    </source>
</evidence>
<dbReference type="SMART" id="SM00345">
    <property type="entry name" value="HTH_GNTR"/>
    <property type="match status" value="1"/>
</dbReference>
<dbReference type="Pfam" id="PF07702">
    <property type="entry name" value="UTRA"/>
    <property type="match status" value="1"/>
</dbReference>
<dbReference type="InterPro" id="IPR050679">
    <property type="entry name" value="Bact_HTH_transcr_reg"/>
</dbReference>
<feature type="domain" description="HTH gntR-type" evidence="4">
    <location>
        <begin position="5"/>
        <end position="72"/>
    </location>
</feature>
<dbReference type="InterPro" id="IPR036390">
    <property type="entry name" value="WH_DNA-bd_sf"/>
</dbReference>
<evidence type="ECO:0000313" key="5">
    <source>
        <dbReference type="EMBL" id="MCI0183976.1"/>
    </source>
</evidence>
<dbReference type="InterPro" id="IPR028978">
    <property type="entry name" value="Chorismate_lyase_/UTRA_dom_sf"/>
</dbReference>
<keyword evidence="2" id="KW-0238">DNA-binding</keyword>
<evidence type="ECO:0000256" key="1">
    <source>
        <dbReference type="ARBA" id="ARBA00023015"/>
    </source>
</evidence>
<keyword evidence="6" id="KW-1185">Reference proteome</keyword>
<dbReference type="PRINTS" id="PR00035">
    <property type="entry name" value="HTHGNTR"/>
</dbReference>
<dbReference type="EMBL" id="JALBUF010000007">
    <property type="protein sequence ID" value="MCI0183976.1"/>
    <property type="molecule type" value="Genomic_DNA"/>
</dbReference>
<dbReference type="PANTHER" id="PTHR44846">
    <property type="entry name" value="MANNOSYL-D-GLYCERATE TRANSPORT/METABOLISM SYSTEM REPRESSOR MNGR-RELATED"/>
    <property type="match status" value="1"/>
</dbReference>
<organism evidence="5 6">
    <name type="scientific">Sulfoacidibacillus ferrooxidans</name>
    <dbReference type="NCBI Taxonomy" id="2005001"/>
    <lineage>
        <taxon>Bacteria</taxon>
        <taxon>Bacillati</taxon>
        <taxon>Bacillota</taxon>
        <taxon>Bacilli</taxon>
        <taxon>Bacillales</taxon>
        <taxon>Alicyclobacillaceae</taxon>
        <taxon>Sulfoacidibacillus</taxon>
    </lineage>
</organism>
<keyword evidence="1" id="KW-0805">Transcription regulation</keyword>
<dbReference type="SUPFAM" id="SSF64288">
    <property type="entry name" value="Chorismate lyase-like"/>
    <property type="match status" value="1"/>
</dbReference>
<keyword evidence="3" id="KW-0804">Transcription</keyword>
<name>A0A9X1V8Z8_9BACL</name>
<evidence type="ECO:0000259" key="4">
    <source>
        <dbReference type="PROSITE" id="PS50949"/>
    </source>
</evidence>
<evidence type="ECO:0000256" key="2">
    <source>
        <dbReference type="ARBA" id="ARBA00023125"/>
    </source>
</evidence>
<dbReference type="GO" id="GO:0003700">
    <property type="term" value="F:DNA-binding transcription factor activity"/>
    <property type="evidence" value="ECO:0007669"/>
    <property type="project" value="InterPro"/>
</dbReference>
<dbReference type="SMART" id="SM00866">
    <property type="entry name" value="UTRA"/>
    <property type="match status" value="1"/>
</dbReference>
<dbReference type="Proteomes" id="UP001139263">
    <property type="component" value="Unassembled WGS sequence"/>
</dbReference>
<dbReference type="Gene3D" id="1.10.10.10">
    <property type="entry name" value="Winged helix-like DNA-binding domain superfamily/Winged helix DNA-binding domain"/>
    <property type="match status" value="1"/>
</dbReference>